<evidence type="ECO:0000256" key="5">
    <source>
        <dbReference type="SAM" id="Phobius"/>
    </source>
</evidence>
<dbReference type="InterPro" id="IPR013525">
    <property type="entry name" value="ABC2_TM"/>
</dbReference>
<protein>
    <recommendedName>
        <fullName evidence="6">ABC-2 type transporter transmembrane domain-containing protein</fullName>
    </recommendedName>
</protein>
<dbReference type="PANTHER" id="PTHR43077:SF10">
    <property type="entry name" value="TRANSPORT PERMEASE PROTEIN"/>
    <property type="match status" value="1"/>
</dbReference>
<dbReference type="EMBL" id="MCOG01000002">
    <property type="protein sequence ID" value="ORY86437.1"/>
    <property type="molecule type" value="Genomic_DNA"/>
</dbReference>
<evidence type="ECO:0000256" key="3">
    <source>
        <dbReference type="ARBA" id="ARBA00022989"/>
    </source>
</evidence>
<dbReference type="GO" id="GO:0016020">
    <property type="term" value="C:membrane"/>
    <property type="evidence" value="ECO:0007669"/>
    <property type="project" value="UniProtKB-SubCell"/>
</dbReference>
<dbReference type="GO" id="GO:0140359">
    <property type="term" value="F:ABC-type transporter activity"/>
    <property type="evidence" value="ECO:0007669"/>
    <property type="project" value="InterPro"/>
</dbReference>
<feature type="transmembrane region" description="Helical" evidence="5">
    <location>
        <begin position="670"/>
        <end position="688"/>
    </location>
</feature>
<dbReference type="PANTHER" id="PTHR43077">
    <property type="entry name" value="TRANSPORT PERMEASE YVFS-RELATED"/>
    <property type="match status" value="1"/>
</dbReference>
<dbReference type="Pfam" id="PF12698">
    <property type="entry name" value="ABC2_membrane_3"/>
    <property type="match status" value="2"/>
</dbReference>
<organism evidence="7 8">
    <name type="scientific">Neocallimastix californiae</name>
    <dbReference type="NCBI Taxonomy" id="1754190"/>
    <lineage>
        <taxon>Eukaryota</taxon>
        <taxon>Fungi</taxon>
        <taxon>Fungi incertae sedis</taxon>
        <taxon>Chytridiomycota</taxon>
        <taxon>Chytridiomycota incertae sedis</taxon>
        <taxon>Neocallimastigomycetes</taxon>
        <taxon>Neocallimastigales</taxon>
        <taxon>Neocallimastigaceae</taxon>
        <taxon>Neocallimastix</taxon>
    </lineage>
</organism>
<proteinExistence type="predicted"/>
<feature type="transmembrane region" description="Helical" evidence="5">
    <location>
        <begin position="554"/>
        <end position="574"/>
    </location>
</feature>
<keyword evidence="4 5" id="KW-0472">Membrane</keyword>
<dbReference type="NCBIfam" id="TIGR03062">
    <property type="entry name" value="pip_yhgE_Cterm"/>
    <property type="match status" value="1"/>
</dbReference>
<dbReference type="Gene3D" id="3.40.1710.10">
    <property type="entry name" value="abc type-2 transporter like domain"/>
    <property type="match status" value="1"/>
</dbReference>
<name>A0A1Y2FS84_9FUNG</name>
<dbReference type="NCBIfam" id="TIGR03061">
    <property type="entry name" value="pip_yhgE_Nterm"/>
    <property type="match status" value="1"/>
</dbReference>
<feature type="domain" description="ABC-2 type transporter transmembrane" evidence="6">
    <location>
        <begin position="23"/>
        <end position="177"/>
    </location>
</feature>
<accession>A0A1Y2FS84</accession>
<reference evidence="7 8" key="1">
    <citation type="submission" date="2016-08" db="EMBL/GenBank/DDBJ databases">
        <title>A Parts List for Fungal Cellulosomes Revealed by Comparative Genomics.</title>
        <authorList>
            <consortium name="DOE Joint Genome Institute"/>
            <person name="Haitjema C.H."/>
            <person name="Gilmore S.P."/>
            <person name="Henske J.K."/>
            <person name="Solomon K.V."/>
            <person name="De Groot R."/>
            <person name="Kuo A."/>
            <person name="Mondo S.J."/>
            <person name="Salamov A.A."/>
            <person name="Labutti K."/>
            <person name="Zhao Z."/>
            <person name="Chiniquy J."/>
            <person name="Barry K."/>
            <person name="Brewer H.M."/>
            <person name="Purvine S.O."/>
            <person name="Wright A.T."/>
            <person name="Boxma B."/>
            <person name="Van Alen T."/>
            <person name="Hackstein J.H."/>
            <person name="Baker S.E."/>
            <person name="Grigoriev I.V."/>
            <person name="O'Malley M.A."/>
        </authorList>
    </citation>
    <scope>NUCLEOTIDE SEQUENCE [LARGE SCALE GENOMIC DNA]</scope>
    <source>
        <strain evidence="7 8">G1</strain>
    </source>
</reference>
<evidence type="ECO:0000256" key="2">
    <source>
        <dbReference type="ARBA" id="ARBA00022692"/>
    </source>
</evidence>
<feature type="transmembrane region" description="Helical" evidence="5">
    <location>
        <begin position="613"/>
        <end position="632"/>
    </location>
</feature>
<keyword evidence="3 5" id="KW-1133">Transmembrane helix</keyword>
<feature type="transmembrane region" description="Helical" evidence="5">
    <location>
        <begin position="580"/>
        <end position="601"/>
    </location>
</feature>
<keyword evidence="8" id="KW-1185">Reference proteome</keyword>
<gene>
    <name evidence="7" type="ORF">LY90DRAFT_696749</name>
</gene>
<comment type="subcellular location">
    <subcellularLocation>
        <location evidence="1">Membrane</location>
        <topology evidence="1">Multi-pass membrane protein</topology>
    </subcellularLocation>
</comment>
<evidence type="ECO:0000259" key="6">
    <source>
        <dbReference type="Pfam" id="PF12698"/>
    </source>
</evidence>
<sequence length="712" mass="79794">MKNIISIFVNDIKRILKRPIGFSILIGLIFLPGLYAWIYIKCTWNPYDNVGNLPIAIVNKDKGAKILDSSLNMGNSLVNSLKENNSMKWLFISDADAEEKVKSSDVYGKIIFPEDFSKKLISIFDTGEIRKPELDFTINHKKNAVTPIIVNKAVSTIKDTINQNIINKLIYKVLDTAENMDILNKIKESTDKIISELENGKEGISNLKSIFDMLERTADNTNSSLSNLRDTLPTINSLTGTTKDGISDLQGTMNTVKDLSNDIDNTITSLEDESNEMAELIDFDPQRENMEIISNKIDTIDSNLTNEKNKIQRVQNFLSTISQHVQLNAINSLQKQFDRIINEIDNTQTIISNNRKTKKDIDSINKKLKNIHSQKIGVYQAYRKDIKSNLDNAIYYSSNSMNVMTNLLTGVNDVAQKSDTALASVMKALDNTKELTDNLKHIGDKLQKEVDNIIESLEDSKKNDLYDKLSNIMKNNPEDVADFLSTPVKTKEISVFGTDAKGEALSYGSKLCPFYTILACWVGGISLITVVKTEVTDMEGVEKFKNYEKFLGRFMIYGILALFQGLVIGLGDLILKVQVLHTVAFLITIMTSSLVFVFFIYTMAVSFGRVGHAISLLALVVQVAGSGGTFPVELLPRAYEILQPIMPLYPGMNALRETIGGFYGNDYAKYILMLLAHTILPLLLGLIFRNPIINLKQKFNRQLEKSHLIAIV</sequence>
<evidence type="ECO:0000313" key="8">
    <source>
        <dbReference type="Proteomes" id="UP000193920"/>
    </source>
</evidence>
<feature type="transmembrane region" description="Helical" evidence="5">
    <location>
        <begin position="20"/>
        <end position="40"/>
    </location>
</feature>
<evidence type="ECO:0000313" key="7">
    <source>
        <dbReference type="EMBL" id="ORY86437.1"/>
    </source>
</evidence>
<dbReference type="OrthoDB" id="2136214at2759"/>
<keyword evidence="2 5" id="KW-0812">Transmembrane</keyword>
<dbReference type="InterPro" id="IPR051328">
    <property type="entry name" value="T7SS_ABC-Transporter"/>
</dbReference>
<comment type="caution">
    <text evidence="7">The sequence shown here is derived from an EMBL/GenBank/DDBJ whole genome shotgun (WGS) entry which is preliminary data.</text>
</comment>
<feature type="transmembrane region" description="Helical" evidence="5">
    <location>
        <begin position="514"/>
        <end position="533"/>
    </location>
</feature>
<dbReference type="AlphaFoldDB" id="A0A1Y2FS84"/>
<evidence type="ECO:0000256" key="4">
    <source>
        <dbReference type="ARBA" id="ARBA00023136"/>
    </source>
</evidence>
<feature type="domain" description="ABC-2 type transporter transmembrane" evidence="6">
    <location>
        <begin position="333"/>
        <end position="687"/>
    </location>
</feature>
<dbReference type="InterPro" id="IPR017500">
    <property type="entry name" value="Phage_infect_YhgE_N"/>
</dbReference>
<dbReference type="Proteomes" id="UP000193920">
    <property type="component" value="Unassembled WGS sequence"/>
</dbReference>
<dbReference type="InterPro" id="IPR017501">
    <property type="entry name" value="Phage_infect_YhgE_C"/>
</dbReference>
<evidence type="ECO:0000256" key="1">
    <source>
        <dbReference type="ARBA" id="ARBA00004141"/>
    </source>
</evidence>